<feature type="active site" evidence="1">
    <location>
        <position position="345"/>
    </location>
</feature>
<evidence type="ECO:0000256" key="1">
    <source>
        <dbReference type="PIRSR" id="PIRSR036593-50"/>
    </source>
</evidence>
<dbReference type="PIRSF" id="PIRSF036593">
    <property type="entry name" value="GrdD"/>
    <property type="match status" value="1"/>
</dbReference>
<comment type="caution">
    <text evidence="2">The sequence shown here is derived from an EMBL/GenBank/DDBJ whole genome shotgun (WGS) entry which is preliminary data.</text>
</comment>
<organism evidence="2 3">
    <name type="scientific">Hominibacterium faecale</name>
    <dbReference type="NCBI Taxonomy" id="2839743"/>
    <lineage>
        <taxon>Bacteria</taxon>
        <taxon>Bacillati</taxon>
        <taxon>Bacillota</taxon>
        <taxon>Clostridia</taxon>
        <taxon>Peptostreptococcales</taxon>
        <taxon>Anaerovoracaceae</taxon>
        <taxon>Hominibacterium</taxon>
    </lineage>
</organism>
<dbReference type="SUPFAM" id="SSF53659">
    <property type="entry name" value="Isocitrate/Isopropylmalate dehydrogenase-like"/>
    <property type="match status" value="1"/>
</dbReference>
<dbReference type="Proteomes" id="UP001065549">
    <property type="component" value="Unassembled WGS sequence"/>
</dbReference>
<protein>
    <submittedName>
        <fullName evidence="2">Glycine/sarcosine/betaine reductase complex component C subunit alpha</fullName>
        <ecNumber evidence="2">1.21.4.-</ecNumber>
    </submittedName>
</protein>
<reference evidence="2" key="1">
    <citation type="submission" date="2022-09" db="EMBL/GenBank/DDBJ databases">
        <title>Culturomic study of gut microbiota in children with autism spectrum disorder.</title>
        <authorList>
            <person name="Efimov B.A."/>
            <person name="Chaplin A.V."/>
            <person name="Sokolova S.R."/>
            <person name="Pikina A.P."/>
            <person name="Korzhanova M."/>
            <person name="Belova V."/>
            <person name="Korostin D."/>
        </authorList>
    </citation>
    <scope>NUCLEOTIDE SEQUENCE</scope>
    <source>
        <strain evidence="2">ASD5510</strain>
    </source>
</reference>
<keyword evidence="3" id="KW-1185">Reference proteome</keyword>
<sequence length="370" mass="39285">MSEQNIKQMIAKSFMDIADGLQSGDFSKKYTIGIAADGSEHGDDNLLQAVKLAEAKGLKAVLIQGEDAHDKMEELLETGEIDGAVTMHYPFPIGVSTVGKVVTPAMGKTMYLATTTGTADTDRVCAMIKNAVYGIIAAKADGVENPAVGIANIDGARQCEKALLKLSEGGYPITFAQSSRADGGIVMRGNDLLQGTADVMVMDSLTGNLMVKIFSSYTTGGGYESLGWGYGPGVGEGFDKTIMIISRASGAPLIAGAVEYAANLLKNGMNKIAEEEFKKAKKAGLDHILKEFSQPKAAAAEEDLVEAPPKEIVTAQIPGIEVMDLEDAVMALWRENIYAESGMGCTGPIIRISEANKDRAEEILTEKQYI</sequence>
<gene>
    <name evidence="2" type="primary">grdD</name>
    <name evidence="2" type="ORF">OBO34_11935</name>
</gene>
<dbReference type="InterPro" id="IPR012116">
    <property type="entry name" value="Gly_reductase_pC_asu"/>
</dbReference>
<dbReference type="GO" id="GO:0016491">
    <property type="term" value="F:oxidoreductase activity"/>
    <property type="evidence" value="ECO:0007669"/>
    <property type="project" value="UniProtKB-KW"/>
</dbReference>
<dbReference type="Pfam" id="PF02504">
    <property type="entry name" value="FA_synthesis"/>
    <property type="match status" value="1"/>
</dbReference>
<dbReference type="EMBL" id="JAOSHN010000004">
    <property type="protein sequence ID" value="MCU7379059.1"/>
    <property type="molecule type" value="Genomic_DNA"/>
</dbReference>
<proteinExistence type="predicted"/>
<dbReference type="EC" id="1.21.4.-" evidence="2"/>
<keyword evidence="2" id="KW-0560">Oxidoreductase</keyword>
<evidence type="ECO:0000313" key="2">
    <source>
        <dbReference type="EMBL" id="MCU7379059.1"/>
    </source>
</evidence>
<evidence type="ECO:0000313" key="3">
    <source>
        <dbReference type="Proteomes" id="UP001065549"/>
    </source>
</evidence>
<name>A0A9J6QV70_9FIRM</name>
<dbReference type="GO" id="GO:0016747">
    <property type="term" value="F:acyltransferase activity, transferring groups other than amino-acyl groups"/>
    <property type="evidence" value="ECO:0007669"/>
    <property type="project" value="InterPro"/>
</dbReference>
<dbReference type="RefSeq" id="WP_253021227.1">
    <property type="nucleotide sequence ID" value="NZ_JAOSHN010000004.1"/>
</dbReference>
<dbReference type="AlphaFoldDB" id="A0A9J6QV70"/>
<dbReference type="InterPro" id="IPR003664">
    <property type="entry name" value="FA_synthesis"/>
</dbReference>
<dbReference type="NCBIfam" id="NF040747">
    <property type="entry name" value="reduct_C_alpha"/>
    <property type="match status" value="1"/>
</dbReference>
<dbReference type="Gene3D" id="3.40.718.10">
    <property type="entry name" value="Isopropylmalate Dehydrogenase"/>
    <property type="match status" value="1"/>
</dbReference>
<dbReference type="GO" id="GO:0006633">
    <property type="term" value="P:fatty acid biosynthetic process"/>
    <property type="evidence" value="ECO:0007669"/>
    <property type="project" value="InterPro"/>
</dbReference>
<accession>A0A9J6QV70</accession>